<feature type="coiled-coil region" evidence="9">
    <location>
        <begin position="95"/>
        <end position="150"/>
    </location>
</feature>
<evidence type="ECO:0000256" key="8">
    <source>
        <dbReference type="ARBA" id="ARBA00023157"/>
    </source>
</evidence>
<comment type="similarity">
    <text evidence="2">Belongs to the glycosyltransferase 47 family.</text>
</comment>
<keyword evidence="9" id="KW-0175">Coiled coil</keyword>
<evidence type="ECO:0000256" key="9">
    <source>
        <dbReference type="SAM" id="Coils"/>
    </source>
</evidence>
<proteinExistence type="inferred from homology"/>
<evidence type="ECO:0000256" key="2">
    <source>
        <dbReference type="ARBA" id="ARBA00010271"/>
    </source>
</evidence>
<feature type="transmembrane region" description="Helical" evidence="10">
    <location>
        <begin position="39"/>
        <end position="58"/>
    </location>
</feature>
<evidence type="ECO:0000256" key="5">
    <source>
        <dbReference type="ARBA" id="ARBA00022824"/>
    </source>
</evidence>
<reference evidence="13 14" key="1">
    <citation type="submission" date="2024-08" db="EMBL/GenBank/DDBJ databases">
        <authorList>
            <person name="Will J Nash"/>
            <person name="Angela Man"/>
            <person name="Seanna McTaggart"/>
            <person name="Kendall Baker"/>
            <person name="Tom Barker"/>
            <person name="Leah Catchpole"/>
            <person name="Alex Durrant"/>
            <person name="Karim Gharbi"/>
            <person name="Naomi Irish"/>
            <person name="Gemy Kaithakottil"/>
            <person name="Debby Ku"/>
            <person name="Aaliyah Providence"/>
            <person name="Felix Shaw"/>
            <person name="David Swarbreck"/>
            <person name="Chris Watkins"/>
            <person name="Ann M. McCartney"/>
            <person name="Giulio Formenti"/>
            <person name="Alice Mouton"/>
            <person name="Noel Vella"/>
            <person name="Bjorn M von Reumont"/>
            <person name="Adriana Vella"/>
            <person name="Wilfried Haerty"/>
        </authorList>
    </citation>
    <scope>NUCLEOTIDE SEQUENCE [LARGE SCALE GENOMIC DNA]</scope>
</reference>
<protein>
    <recommendedName>
        <fullName evidence="15">Exostosin-3</fullName>
    </recommendedName>
</protein>
<dbReference type="InterPro" id="IPR004263">
    <property type="entry name" value="Exostosin"/>
</dbReference>
<accession>A0ABP1NSK7</accession>
<dbReference type="InterPro" id="IPR029044">
    <property type="entry name" value="Nucleotide-diphossugar_trans"/>
</dbReference>
<comment type="caution">
    <text evidence="13">The sequence shown here is derived from an EMBL/GenBank/DDBJ whole genome shotgun (WGS) entry which is preliminary data.</text>
</comment>
<evidence type="ECO:0000313" key="14">
    <source>
        <dbReference type="Proteomes" id="UP001642520"/>
    </source>
</evidence>
<name>A0ABP1NSK7_XYLVO</name>
<dbReference type="InterPro" id="IPR040911">
    <property type="entry name" value="Exostosin_GT47"/>
</dbReference>
<evidence type="ECO:0000256" key="6">
    <source>
        <dbReference type="ARBA" id="ARBA00022989"/>
    </source>
</evidence>
<feature type="domain" description="Exostosin GT47" evidence="11">
    <location>
        <begin position="206"/>
        <end position="533"/>
    </location>
</feature>
<dbReference type="PANTHER" id="PTHR48261:SF4">
    <property type="entry name" value="EXOSTOSIN LIKE GLYCOSYLTRANSFERASE 3"/>
    <property type="match status" value="1"/>
</dbReference>
<keyword evidence="5" id="KW-0256">Endoplasmic reticulum</keyword>
<keyword evidence="7 10" id="KW-0472">Membrane</keyword>
<keyword evidence="4 10" id="KW-0812">Transmembrane</keyword>
<sequence>MIIYNTMGGSIFEILPLYYQNGNGREICHWITHIKLSRIIMLTSAVLFIVPLFTHYYLSKVESDSPDKDIYRTFSTLEAFENFTPMKASQLKMRIEEMLRIKVSVNNELRDLSAKRQRLQVEVSSLTQKIDELKQELLHQQTDLDRLKISVEQAQVAQREAVERNTPELAPPKRILMDSVPVVLPSTVPHSCRMYNCFDHSRCALTSGFPVYLYDPDKYSVVNPGWDVDGFLKTTIKQTLGYNPHLTTNATEACIYIVLIGEALSTQQKLDKKYRKPIDVKKLHALPYWGGDGRNHILLNLARRDLSVESGDIFSGIDTGRAIIVQSTFYRNQFREGFDLTVPPILGPPGGDVWQECAQMLPARRKYLLSFQGEMRSSRVTTMTHQIDDADIDIERLTVDENNLDAFITQHLKDMSTGLTLDKFFIQFECIPASEEKNVVEILDWSLCGTDSSRKAILKESTFTLILAPSNASFVTTSSMQARLYEALRSGSIPVFLGGDQILLSYSEVISWRRAAIFLPKARVTEMHFLLRAVPDTDLLSMRRQGRLIWERYLSTAQGAVDTIVAVIRDRLGIPPLPAPQTASPSVFNESFVPLKSDTIIAEPEAEESLGPLEPPYPSPAFKRNYTTMLLQGHEIWNDWVDPFYLYPQLPFDTVLPSDAKFLGSEVGFRPIGKGAGGAGKEFSESLGGNYPREQFTIVMLTYEREQVLINSLARLYGLPYLNKVLVVWNSPKPPMEDLKWPDIGVPIHVIKAPRNSLNNRFLPFDAIETEAVLSVDDDAHLRHDEIMFGFRVWREHRDRVVGFPGRFHAWDQNYHNAWNYNSNYSCELSMVLTGAAFIHKHYTYLYTHWLPQAIRDKVDEYMNCEDIAMNFLISHLTRKPPVKVTSRWTFRCPGCPVSLSEDDTHFQERHKCINFFSQVSDICSLLLFYRDIFNTDLQVDSLKVKYSCSEHTVSIETLIVTGFRIHASLKHAISS</sequence>
<keyword evidence="3" id="KW-0808">Transferase</keyword>
<dbReference type="Pfam" id="PF03016">
    <property type="entry name" value="Exostosin_GT47"/>
    <property type="match status" value="1"/>
</dbReference>
<evidence type="ECO:0008006" key="15">
    <source>
        <dbReference type="Google" id="ProtNLM"/>
    </source>
</evidence>
<gene>
    <name evidence="13" type="ORF">XYLVIOL_LOCUS5958</name>
</gene>
<evidence type="ECO:0000259" key="12">
    <source>
        <dbReference type="Pfam" id="PF09258"/>
    </source>
</evidence>
<feature type="domain" description="Glycosyl transferase 64" evidence="12">
    <location>
        <begin position="696"/>
        <end position="926"/>
    </location>
</feature>
<organism evidence="13 14">
    <name type="scientific">Xylocopa violacea</name>
    <name type="common">Violet carpenter bee</name>
    <name type="synonym">Apis violacea</name>
    <dbReference type="NCBI Taxonomy" id="135666"/>
    <lineage>
        <taxon>Eukaryota</taxon>
        <taxon>Metazoa</taxon>
        <taxon>Ecdysozoa</taxon>
        <taxon>Arthropoda</taxon>
        <taxon>Hexapoda</taxon>
        <taxon>Insecta</taxon>
        <taxon>Pterygota</taxon>
        <taxon>Neoptera</taxon>
        <taxon>Endopterygota</taxon>
        <taxon>Hymenoptera</taxon>
        <taxon>Apocrita</taxon>
        <taxon>Aculeata</taxon>
        <taxon>Apoidea</taxon>
        <taxon>Anthophila</taxon>
        <taxon>Apidae</taxon>
        <taxon>Xylocopa</taxon>
        <taxon>Xylocopa</taxon>
    </lineage>
</organism>
<dbReference type="Pfam" id="PF09258">
    <property type="entry name" value="Glyco_transf_64"/>
    <property type="match status" value="1"/>
</dbReference>
<dbReference type="Gene3D" id="3.90.550.10">
    <property type="entry name" value="Spore Coat Polysaccharide Biosynthesis Protein SpsA, Chain A"/>
    <property type="match status" value="1"/>
</dbReference>
<evidence type="ECO:0000256" key="4">
    <source>
        <dbReference type="ARBA" id="ARBA00022692"/>
    </source>
</evidence>
<evidence type="ECO:0000256" key="1">
    <source>
        <dbReference type="ARBA" id="ARBA00004648"/>
    </source>
</evidence>
<dbReference type="Proteomes" id="UP001642520">
    <property type="component" value="Unassembled WGS sequence"/>
</dbReference>
<dbReference type="EMBL" id="CAXAJV020001293">
    <property type="protein sequence ID" value="CAL7943221.1"/>
    <property type="molecule type" value="Genomic_DNA"/>
</dbReference>
<comment type="subcellular location">
    <subcellularLocation>
        <location evidence="1">Endoplasmic reticulum membrane</location>
        <topology evidence="1">Single-pass type II membrane protein</topology>
    </subcellularLocation>
</comment>
<evidence type="ECO:0000259" key="11">
    <source>
        <dbReference type="Pfam" id="PF03016"/>
    </source>
</evidence>
<dbReference type="SUPFAM" id="SSF53448">
    <property type="entry name" value="Nucleotide-diphospho-sugar transferases"/>
    <property type="match status" value="1"/>
</dbReference>
<evidence type="ECO:0000256" key="10">
    <source>
        <dbReference type="SAM" id="Phobius"/>
    </source>
</evidence>
<evidence type="ECO:0000256" key="3">
    <source>
        <dbReference type="ARBA" id="ARBA00022679"/>
    </source>
</evidence>
<dbReference type="PANTHER" id="PTHR48261">
    <property type="entry name" value="ACETYLGLUCOSAMINYLTRANSFERASE"/>
    <property type="match status" value="1"/>
</dbReference>
<keyword evidence="14" id="KW-1185">Reference proteome</keyword>
<keyword evidence="6 10" id="KW-1133">Transmembrane helix</keyword>
<keyword evidence="8" id="KW-1015">Disulfide bond</keyword>
<evidence type="ECO:0000313" key="13">
    <source>
        <dbReference type="EMBL" id="CAL7943221.1"/>
    </source>
</evidence>
<dbReference type="InterPro" id="IPR015338">
    <property type="entry name" value="GT64_dom"/>
</dbReference>
<evidence type="ECO:0000256" key="7">
    <source>
        <dbReference type="ARBA" id="ARBA00023136"/>
    </source>
</evidence>